<dbReference type="InterPro" id="IPR003329">
    <property type="entry name" value="Cytidylyl_trans"/>
</dbReference>
<dbReference type="STRING" id="216432.CA2559_07300"/>
<dbReference type="RefSeq" id="WP_013187217.1">
    <property type="nucleotide sequence ID" value="NC_014230.1"/>
</dbReference>
<dbReference type="InterPro" id="IPR050793">
    <property type="entry name" value="CMP-NeuNAc_synthase"/>
</dbReference>
<dbReference type="OrthoDB" id="9805604at2"/>
<keyword evidence="2" id="KW-1185">Reference proteome</keyword>
<organism evidence="1 2">
    <name type="scientific">Croceibacter atlanticus (strain ATCC BAA-628 / JCM 21780 / CIP 108009 / IAM 15332 / KCTC 12090 / HTCC2559)</name>
    <dbReference type="NCBI Taxonomy" id="216432"/>
    <lineage>
        <taxon>Bacteria</taxon>
        <taxon>Pseudomonadati</taxon>
        <taxon>Bacteroidota</taxon>
        <taxon>Flavobacteriia</taxon>
        <taxon>Flavobacteriales</taxon>
        <taxon>Flavobacteriaceae</taxon>
        <taxon>Croceibacter</taxon>
    </lineage>
</organism>
<name>A3U8I2_CROAH</name>
<gene>
    <name evidence="1" type="ordered locus">CA2559_07300</name>
</gene>
<dbReference type="PANTHER" id="PTHR21485">
    <property type="entry name" value="HAD SUPERFAMILY MEMBERS CMAS AND KDSC"/>
    <property type="match status" value="1"/>
</dbReference>
<accession>A3U8I2</accession>
<protein>
    <submittedName>
        <fullName evidence="1">Acylneuraminate cytidylyltransferase</fullName>
    </submittedName>
</protein>
<dbReference type="Pfam" id="PF02348">
    <property type="entry name" value="CTP_transf_3"/>
    <property type="match status" value="1"/>
</dbReference>
<sequence>MKKSVGFIPLRKGSKGIPGKNKKDLAGKPLYQWVLDEAIQSNLDEVFVFTDDEGIFNDVSQNYASTKVKALPRSQKSASDTASTEFAMIEFAKQIEYDFDIICLLQATSPLTTTKDINAALVKMENVEIDSLVSVVRTHRFIWNEDGTPQNYDIYNRPRRQDFNGLLIENGAIYCTTQSTLKSFSNRLGGNIELLEMKEESLMEIDSITDWKIIEQLLLIKNSNVKL</sequence>
<keyword evidence="1" id="KW-0548">Nucleotidyltransferase</keyword>
<dbReference type="Gene3D" id="3.90.550.10">
    <property type="entry name" value="Spore Coat Polysaccharide Biosynthesis Protein SpsA, Chain A"/>
    <property type="match status" value="1"/>
</dbReference>
<dbReference type="PANTHER" id="PTHR21485:SF3">
    <property type="entry name" value="N-ACYLNEURAMINATE CYTIDYLYLTRANSFERASE"/>
    <property type="match status" value="1"/>
</dbReference>
<dbReference type="eggNOG" id="COG1083">
    <property type="taxonomic scope" value="Bacteria"/>
</dbReference>
<dbReference type="GO" id="GO:0008781">
    <property type="term" value="F:N-acylneuraminate cytidylyltransferase activity"/>
    <property type="evidence" value="ECO:0007669"/>
    <property type="project" value="TreeGrafter"/>
</dbReference>
<dbReference type="CDD" id="cd02513">
    <property type="entry name" value="CMP-NeuAc_Synthase"/>
    <property type="match status" value="1"/>
</dbReference>
<proteinExistence type="predicted"/>
<dbReference type="AlphaFoldDB" id="A3U8I2"/>
<evidence type="ECO:0000313" key="1">
    <source>
        <dbReference type="EMBL" id="EAP88549.1"/>
    </source>
</evidence>
<dbReference type="EMBL" id="CP002046">
    <property type="protein sequence ID" value="EAP88549.1"/>
    <property type="molecule type" value="Genomic_DNA"/>
</dbReference>
<evidence type="ECO:0000313" key="2">
    <source>
        <dbReference type="Proteomes" id="UP000002297"/>
    </source>
</evidence>
<dbReference type="KEGG" id="cat:CA2559_07300"/>
<keyword evidence="1" id="KW-0808">Transferase</keyword>
<dbReference type="HOGENOM" id="CLU_042930_2_0_10"/>
<reference evidence="1 2" key="1">
    <citation type="journal article" date="2010" name="J. Bacteriol.">
        <title>The complete genome sequence of Croceibacter atlanticus HTCC2559T.</title>
        <authorList>
            <person name="Oh H.M."/>
            <person name="Kang I."/>
            <person name="Ferriera S."/>
            <person name="Giovannoni S.J."/>
            <person name="Cho J.C."/>
        </authorList>
    </citation>
    <scope>NUCLEOTIDE SEQUENCE [LARGE SCALE GENOMIC DNA]</scope>
    <source>
        <strain evidence="2">ATCC BAA-628 / HTCC2559 / KCTC 12090</strain>
    </source>
</reference>
<dbReference type="GeneID" id="89453233"/>
<dbReference type="Proteomes" id="UP000002297">
    <property type="component" value="Chromosome"/>
</dbReference>
<dbReference type="InterPro" id="IPR029044">
    <property type="entry name" value="Nucleotide-diphossugar_trans"/>
</dbReference>
<dbReference type="SUPFAM" id="SSF53448">
    <property type="entry name" value="Nucleotide-diphospho-sugar transferases"/>
    <property type="match status" value="1"/>
</dbReference>